<evidence type="ECO:0000313" key="2">
    <source>
        <dbReference type="EMBL" id="VEL28207.1"/>
    </source>
</evidence>
<evidence type="ECO:0000313" key="3">
    <source>
        <dbReference type="Proteomes" id="UP000784294"/>
    </source>
</evidence>
<name>A0A3S5C0Z0_9PLAT</name>
<reference evidence="2" key="1">
    <citation type="submission" date="2018-11" db="EMBL/GenBank/DDBJ databases">
        <authorList>
            <consortium name="Pathogen Informatics"/>
        </authorList>
    </citation>
    <scope>NUCLEOTIDE SEQUENCE</scope>
</reference>
<dbReference type="Proteomes" id="UP000784294">
    <property type="component" value="Unassembled WGS sequence"/>
</dbReference>
<accession>A0A3S5C0Z0</accession>
<dbReference type="EMBL" id="CAAALY010093162">
    <property type="protein sequence ID" value="VEL28207.1"/>
    <property type="molecule type" value="Genomic_DNA"/>
</dbReference>
<feature type="region of interest" description="Disordered" evidence="1">
    <location>
        <begin position="1"/>
        <end position="23"/>
    </location>
</feature>
<comment type="caution">
    <text evidence="2">The sequence shown here is derived from an EMBL/GenBank/DDBJ whole genome shotgun (WGS) entry which is preliminary data.</text>
</comment>
<keyword evidence="3" id="KW-1185">Reference proteome</keyword>
<protein>
    <submittedName>
        <fullName evidence="2">Uncharacterized protein</fullName>
    </submittedName>
</protein>
<gene>
    <name evidence="2" type="ORF">PXEA_LOCUS21647</name>
</gene>
<sequence>MARLTDDSDYDAGETSWNVPRPRSGSVKYHACNGLRTRCVPLSLPTNMTKLQK</sequence>
<organism evidence="2 3">
    <name type="scientific">Protopolystoma xenopodis</name>
    <dbReference type="NCBI Taxonomy" id="117903"/>
    <lineage>
        <taxon>Eukaryota</taxon>
        <taxon>Metazoa</taxon>
        <taxon>Spiralia</taxon>
        <taxon>Lophotrochozoa</taxon>
        <taxon>Platyhelminthes</taxon>
        <taxon>Monogenea</taxon>
        <taxon>Polyopisthocotylea</taxon>
        <taxon>Polystomatidea</taxon>
        <taxon>Polystomatidae</taxon>
        <taxon>Protopolystoma</taxon>
    </lineage>
</organism>
<dbReference type="AlphaFoldDB" id="A0A3S5C0Z0"/>
<proteinExistence type="predicted"/>
<evidence type="ECO:0000256" key="1">
    <source>
        <dbReference type="SAM" id="MobiDB-lite"/>
    </source>
</evidence>